<keyword evidence="2" id="KW-0472">Membrane</keyword>
<dbReference type="Proteomes" id="UP000823934">
    <property type="component" value="Unassembled WGS sequence"/>
</dbReference>
<accession>A0A9D1Q419</accession>
<evidence type="ECO:0000256" key="1">
    <source>
        <dbReference type="SAM" id="MobiDB-lite"/>
    </source>
</evidence>
<keyword evidence="2" id="KW-0812">Transmembrane</keyword>
<comment type="caution">
    <text evidence="3">The sequence shown here is derived from an EMBL/GenBank/DDBJ whole genome shotgun (WGS) entry which is preliminary data.</text>
</comment>
<feature type="transmembrane region" description="Helical" evidence="2">
    <location>
        <begin position="28"/>
        <end position="50"/>
    </location>
</feature>
<dbReference type="EMBL" id="DXHP01000046">
    <property type="protein sequence ID" value="HIW06083.1"/>
    <property type="molecule type" value="Genomic_DNA"/>
</dbReference>
<proteinExistence type="predicted"/>
<sequence length="85" mass="9952">MILVVIAFIAIIVSLIYLLREKPLTIRFGIPLIIIVIAIVTFFIFQNIIFPYDQHSPIRASDHSELNKEKARQSRMQSRERQNSR</sequence>
<name>A0A9D1Q419_9GAMM</name>
<organism evidence="3 4">
    <name type="scientific">Candidatus Ignatzschineria merdigallinarum</name>
    <dbReference type="NCBI Taxonomy" id="2838621"/>
    <lineage>
        <taxon>Bacteria</taxon>
        <taxon>Pseudomonadati</taxon>
        <taxon>Pseudomonadota</taxon>
        <taxon>Gammaproteobacteria</taxon>
        <taxon>Cardiobacteriales</taxon>
        <taxon>Ignatzschineriaceae</taxon>
        <taxon>Ignatzschineria</taxon>
    </lineage>
</organism>
<gene>
    <name evidence="3" type="ORF">H9889_01985</name>
</gene>
<feature type="region of interest" description="Disordered" evidence="1">
    <location>
        <begin position="58"/>
        <end position="85"/>
    </location>
</feature>
<evidence type="ECO:0000313" key="3">
    <source>
        <dbReference type="EMBL" id="HIW06083.1"/>
    </source>
</evidence>
<reference evidence="3" key="2">
    <citation type="submission" date="2021-04" db="EMBL/GenBank/DDBJ databases">
        <authorList>
            <person name="Gilroy R."/>
        </authorList>
    </citation>
    <scope>NUCLEOTIDE SEQUENCE</scope>
    <source>
        <strain evidence="3">CHK160-9182</strain>
    </source>
</reference>
<dbReference type="AlphaFoldDB" id="A0A9D1Q419"/>
<protein>
    <submittedName>
        <fullName evidence="3">Uncharacterized protein</fullName>
    </submittedName>
</protein>
<evidence type="ECO:0000313" key="4">
    <source>
        <dbReference type="Proteomes" id="UP000823934"/>
    </source>
</evidence>
<keyword evidence="2" id="KW-1133">Transmembrane helix</keyword>
<evidence type="ECO:0000256" key="2">
    <source>
        <dbReference type="SAM" id="Phobius"/>
    </source>
</evidence>
<reference evidence="3" key="1">
    <citation type="journal article" date="2021" name="PeerJ">
        <title>Extensive microbial diversity within the chicken gut microbiome revealed by metagenomics and culture.</title>
        <authorList>
            <person name="Gilroy R."/>
            <person name="Ravi A."/>
            <person name="Getino M."/>
            <person name="Pursley I."/>
            <person name="Horton D.L."/>
            <person name="Alikhan N.F."/>
            <person name="Baker D."/>
            <person name="Gharbi K."/>
            <person name="Hall N."/>
            <person name="Watson M."/>
            <person name="Adriaenssens E.M."/>
            <person name="Foster-Nyarko E."/>
            <person name="Jarju S."/>
            <person name="Secka A."/>
            <person name="Antonio M."/>
            <person name="Oren A."/>
            <person name="Chaudhuri R.R."/>
            <person name="La Ragione R."/>
            <person name="Hildebrand F."/>
            <person name="Pallen M.J."/>
        </authorList>
    </citation>
    <scope>NUCLEOTIDE SEQUENCE</scope>
    <source>
        <strain evidence="3">CHK160-9182</strain>
    </source>
</reference>
<feature type="compositionally biased region" description="Basic and acidic residues" evidence="1">
    <location>
        <begin position="60"/>
        <end position="85"/>
    </location>
</feature>